<evidence type="ECO:0000256" key="4">
    <source>
        <dbReference type="RuleBase" id="RU363090"/>
    </source>
</evidence>
<dbReference type="InterPro" id="IPR005522">
    <property type="entry name" value="IPK"/>
</dbReference>
<comment type="caution">
    <text evidence="6">The sequence shown here is derived from an EMBL/GenBank/DDBJ whole genome shotgun (WGS) entry which is preliminary data.</text>
</comment>
<dbReference type="OrthoDB" id="338650at2759"/>
<dbReference type="EC" id="2.7.-.-" evidence="4"/>
<keyword evidence="2 4" id="KW-0808">Transferase</keyword>
<dbReference type="InterPro" id="IPR038286">
    <property type="entry name" value="IPK_sf"/>
</dbReference>
<dbReference type="GO" id="GO:0005737">
    <property type="term" value="C:cytoplasm"/>
    <property type="evidence" value="ECO:0007669"/>
    <property type="project" value="TreeGrafter"/>
</dbReference>
<proteinExistence type="inferred from homology"/>
<protein>
    <recommendedName>
        <fullName evidence="4">Kinase</fullName>
        <ecNumber evidence="4">2.7.-.-</ecNumber>
    </recommendedName>
</protein>
<dbReference type="Pfam" id="PF03770">
    <property type="entry name" value="IPK"/>
    <property type="match status" value="1"/>
</dbReference>
<evidence type="ECO:0000313" key="6">
    <source>
        <dbReference type="EMBL" id="KAG0314867.1"/>
    </source>
</evidence>
<feature type="compositionally biased region" description="Acidic residues" evidence="5">
    <location>
        <begin position="308"/>
        <end position="332"/>
    </location>
</feature>
<dbReference type="AlphaFoldDB" id="A0A9P6UQ95"/>
<dbReference type="GO" id="GO:0008440">
    <property type="term" value="F:inositol-1,4,5-trisphosphate 3-kinase activity"/>
    <property type="evidence" value="ECO:0007669"/>
    <property type="project" value="TreeGrafter"/>
</dbReference>
<dbReference type="GO" id="GO:0000824">
    <property type="term" value="F:inositol-1,4,5,6-tetrakisphosphate 3-kinase activity"/>
    <property type="evidence" value="ECO:0007669"/>
    <property type="project" value="TreeGrafter"/>
</dbReference>
<dbReference type="PANTHER" id="PTHR12400">
    <property type="entry name" value="INOSITOL POLYPHOSPHATE KINASE"/>
    <property type="match status" value="1"/>
</dbReference>
<evidence type="ECO:0000256" key="2">
    <source>
        <dbReference type="ARBA" id="ARBA00022679"/>
    </source>
</evidence>
<dbReference type="GO" id="GO:0046854">
    <property type="term" value="P:phosphatidylinositol phosphate biosynthetic process"/>
    <property type="evidence" value="ECO:0007669"/>
    <property type="project" value="TreeGrafter"/>
</dbReference>
<evidence type="ECO:0000256" key="5">
    <source>
        <dbReference type="SAM" id="MobiDB-lite"/>
    </source>
</evidence>
<name>A0A9P6UQ95_9FUNG</name>
<accession>A0A9P6UQ95</accession>
<reference evidence="6" key="1">
    <citation type="journal article" date="2020" name="Fungal Divers.">
        <title>Resolving the Mortierellaceae phylogeny through synthesis of multi-gene phylogenetics and phylogenomics.</title>
        <authorList>
            <person name="Vandepol N."/>
            <person name="Liber J."/>
            <person name="Desiro A."/>
            <person name="Na H."/>
            <person name="Kennedy M."/>
            <person name="Barry K."/>
            <person name="Grigoriev I.V."/>
            <person name="Miller A.N."/>
            <person name="O'Donnell K."/>
            <person name="Stajich J.E."/>
            <person name="Bonito G."/>
        </authorList>
    </citation>
    <scope>NUCLEOTIDE SEQUENCE</scope>
    <source>
        <strain evidence="6">REB-010B</strain>
    </source>
</reference>
<evidence type="ECO:0000256" key="3">
    <source>
        <dbReference type="ARBA" id="ARBA00022777"/>
    </source>
</evidence>
<dbReference type="GO" id="GO:0032958">
    <property type="term" value="P:inositol phosphate biosynthetic process"/>
    <property type="evidence" value="ECO:0007669"/>
    <property type="project" value="InterPro"/>
</dbReference>
<dbReference type="Proteomes" id="UP000738325">
    <property type="component" value="Unassembled WGS sequence"/>
</dbReference>
<keyword evidence="7" id="KW-1185">Reference proteome</keyword>
<evidence type="ECO:0000313" key="7">
    <source>
        <dbReference type="Proteomes" id="UP000738325"/>
    </source>
</evidence>
<gene>
    <name evidence="6" type="ORF">BGZ99_007796</name>
</gene>
<dbReference type="SUPFAM" id="SSF56104">
    <property type="entry name" value="SAICAR synthase-like"/>
    <property type="match status" value="1"/>
</dbReference>
<sequence>MKLNPLHNQVGGHDGVLSMGDDNEIIVKPVLPQELRFYEESVLHPELQTWMPAYYGTLTLTRQQPDSQLQDGQNAMPGLPTIKALNGYALTDLLSFDQAGQAQNGSEAAATAADEASKHVGDENDDECICLENISRGFSNPCVLDLKLGTQLYDDDASDEKKARLGAVAATTTTGKLGLRLTGFHVYDSDKREFIKYSKHYGKGLNEDNVLDGFRAFFAAKLGSKRMRLVIERFINDLTDFLATIETQELRMRSSSLLMMYEGDAEMFDEALLLEQEKIASVVARAKATLTESNDNDSRTTKRQTAEENGEAMDCDDDDEYSDDDDEEDDDELAQKVTDMRLIDFGHSTWVPGQGPDEGVILGVKSALTFFERLLDEDYPSEE</sequence>
<evidence type="ECO:0000256" key="1">
    <source>
        <dbReference type="ARBA" id="ARBA00007374"/>
    </source>
</evidence>
<feature type="compositionally biased region" description="Basic and acidic residues" evidence="5">
    <location>
        <begin position="296"/>
        <end position="306"/>
    </location>
</feature>
<dbReference type="GO" id="GO:0005634">
    <property type="term" value="C:nucleus"/>
    <property type="evidence" value="ECO:0007669"/>
    <property type="project" value="TreeGrafter"/>
</dbReference>
<dbReference type="PANTHER" id="PTHR12400:SF103">
    <property type="entry name" value="INOSITOL POLYPHOSPHATE MULTIKINASE"/>
    <property type="match status" value="1"/>
</dbReference>
<dbReference type="EMBL" id="JAAAIP010000579">
    <property type="protein sequence ID" value="KAG0314867.1"/>
    <property type="molecule type" value="Genomic_DNA"/>
</dbReference>
<comment type="similarity">
    <text evidence="1 4">Belongs to the inositol phosphokinase (IPK) family.</text>
</comment>
<dbReference type="Gene3D" id="3.30.470.160">
    <property type="entry name" value="Inositol polyphosphate kinase"/>
    <property type="match status" value="1"/>
</dbReference>
<feature type="region of interest" description="Disordered" evidence="5">
    <location>
        <begin position="291"/>
        <end position="332"/>
    </location>
</feature>
<organism evidence="6 7">
    <name type="scientific">Dissophora globulifera</name>
    <dbReference type="NCBI Taxonomy" id="979702"/>
    <lineage>
        <taxon>Eukaryota</taxon>
        <taxon>Fungi</taxon>
        <taxon>Fungi incertae sedis</taxon>
        <taxon>Mucoromycota</taxon>
        <taxon>Mortierellomycotina</taxon>
        <taxon>Mortierellomycetes</taxon>
        <taxon>Mortierellales</taxon>
        <taxon>Mortierellaceae</taxon>
        <taxon>Dissophora</taxon>
    </lineage>
</organism>
<keyword evidence="3 4" id="KW-0418">Kinase</keyword>